<dbReference type="Proteomes" id="UP000622797">
    <property type="component" value="Unassembled WGS sequence"/>
</dbReference>
<sequence>MMWPRFKQWLQNWPSRLVFRYLSTLFLICFAITNYILWTSSQGWDVTEPKGPVTIGPKHPIKKLMADARARHENIVSKRSYDLYDAAERYRARRGRHPPPGFDKWVEAAVASDAIIVEDYFDRIYKDLAPYWALDAHTLARRASAWHWVVKVRNGEATGVGDTADRVPWLQHWTELVKEFAKDLPDVDMPINYMDEPRLLVPFEDLSNFVDQERSNRRITPMREVFTKFKSLSKLDDEKPQPYDPYWFNSSANYWELARVTCDPNAPSRNVQQVSDLRGPVEYPSNWDPEYAYKGYVKNWTASQDPCLQPHLRQMHGSFVAPLSLSTSKELIPLFGGSKLPMNNEILIPGAMYLTEDEFYSGGEKMGPAWHAKKTGIVWRGDASGGEPRPDVWHRFHRHRLMQMLNGSYVDSVEHHGVKPKTFQLPDPDHYNSTHRATNTVGQWLQKISDCGFKRLLCEQVGCDHFTPYFRELKHMTMKDQYRFKFLPDTDGNSFSARFRGFLRSSSMPLKATIYAEWHDDRLTPWVHFVPFDNTFQDLYPILEFFTDEEVGGDTAARFIAERGRDWASQVLRRKDMALYTWRLLLEWARVCDEDREKLGFIRDLVEPKKDSIR</sequence>
<evidence type="ECO:0000313" key="4">
    <source>
        <dbReference type="Proteomes" id="UP000622797"/>
    </source>
</evidence>
<organism evidence="3 4">
    <name type="scientific">Fusarium sarcochroum</name>
    <dbReference type="NCBI Taxonomy" id="1208366"/>
    <lineage>
        <taxon>Eukaryota</taxon>
        <taxon>Fungi</taxon>
        <taxon>Dikarya</taxon>
        <taxon>Ascomycota</taxon>
        <taxon>Pezizomycotina</taxon>
        <taxon>Sordariomycetes</taxon>
        <taxon>Hypocreomycetidae</taxon>
        <taxon>Hypocreales</taxon>
        <taxon>Nectriaceae</taxon>
        <taxon>Fusarium</taxon>
        <taxon>Fusarium lateritium species complex</taxon>
    </lineage>
</organism>
<dbReference type="SMART" id="SM00672">
    <property type="entry name" value="CAP10"/>
    <property type="match status" value="1"/>
</dbReference>
<dbReference type="EMBL" id="JABEXW010000094">
    <property type="protein sequence ID" value="KAF4971434.1"/>
    <property type="molecule type" value="Genomic_DNA"/>
</dbReference>
<evidence type="ECO:0000259" key="2">
    <source>
        <dbReference type="SMART" id="SM00672"/>
    </source>
</evidence>
<dbReference type="AlphaFoldDB" id="A0A8H4XEQ2"/>
<dbReference type="PANTHER" id="PTHR12203:SF22">
    <property type="entry name" value="CAPSULE ASSOCIATED PROTEIN"/>
    <property type="match status" value="1"/>
</dbReference>
<evidence type="ECO:0000313" key="3">
    <source>
        <dbReference type="EMBL" id="KAF4971434.1"/>
    </source>
</evidence>
<dbReference type="PANTHER" id="PTHR12203">
    <property type="entry name" value="KDEL LYS-ASP-GLU-LEU CONTAINING - RELATED"/>
    <property type="match status" value="1"/>
</dbReference>
<keyword evidence="4" id="KW-1185">Reference proteome</keyword>
<dbReference type="InterPro" id="IPR051091">
    <property type="entry name" value="O-Glucosyltr/Glycosyltrsf_90"/>
</dbReference>
<reference evidence="3" key="2">
    <citation type="submission" date="2020-05" db="EMBL/GenBank/DDBJ databases">
        <authorList>
            <person name="Kim H.-S."/>
            <person name="Proctor R.H."/>
            <person name="Brown D.W."/>
        </authorList>
    </citation>
    <scope>NUCLEOTIDE SEQUENCE</scope>
    <source>
        <strain evidence="3">NRRL 20472</strain>
    </source>
</reference>
<name>A0A8H4XEQ2_9HYPO</name>
<reference evidence="3" key="1">
    <citation type="journal article" date="2020" name="BMC Genomics">
        <title>Correction to: Identification and distribution of gene clusters required for synthesis of sphingolipid metabolism inhibitors in diverse species of the filamentous fungus Fusarium.</title>
        <authorList>
            <person name="Kim H.S."/>
            <person name="Lohmar J.M."/>
            <person name="Busman M."/>
            <person name="Brown D.W."/>
            <person name="Naumann T.A."/>
            <person name="Divon H.H."/>
            <person name="Lysoe E."/>
            <person name="Uhlig S."/>
            <person name="Proctor R.H."/>
        </authorList>
    </citation>
    <scope>NUCLEOTIDE SEQUENCE</scope>
    <source>
        <strain evidence="3">NRRL 20472</strain>
    </source>
</reference>
<feature type="domain" description="Glycosyl transferase CAP10" evidence="2">
    <location>
        <begin position="304"/>
        <end position="595"/>
    </location>
</feature>
<dbReference type="InterPro" id="IPR006598">
    <property type="entry name" value="CAP10"/>
</dbReference>
<keyword evidence="1" id="KW-1133">Transmembrane helix</keyword>
<gene>
    <name evidence="3" type="ORF">FSARC_1743</name>
</gene>
<dbReference type="OrthoDB" id="541052at2759"/>
<keyword evidence="1" id="KW-0472">Membrane</keyword>
<proteinExistence type="predicted"/>
<evidence type="ECO:0000256" key="1">
    <source>
        <dbReference type="SAM" id="Phobius"/>
    </source>
</evidence>
<dbReference type="Pfam" id="PF05686">
    <property type="entry name" value="Glyco_transf_90"/>
    <property type="match status" value="1"/>
</dbReference>
<feature type="transmembrane region" description="Helical" evidence="1">
    <location>
        <begin position="21"/>
        <end position="38"/>
    </location>
</feature>
<keyword evidence="1" id="KW-0812">Transmembrane</keyword>
<accession>A0A8H4XEQ2</accession>
<protein>
    <recommendedName>
        <fullName evidence="2">Glycosyl transferase CAP10 domain-containing protein</fullName>
    </recommendedName>
</protein>
<comment type="caution">
    <text evidence="3">The sequence shown here is derived from an EMBL/GenBank/DDBJ whole genome shotgun (WGS) entry which is preliminary data.</text>
</comment>